<accession>A0A0N8GKP3</accession>
<reference evidence="2 3" key="1">
    <citation type="submission" date="2015-07" db="EMBL/GenBank/DDBJ databases">
        <title>Genome sequence of Leptolinea tardivitalis DSM 16556.</title>
        <authorList>
            <person name="Hemp J."/>
            <person name="Ward L.M."/>
            <person name="Pace L.A."/>
            <person name="Fischer W.W."/>
        </authorList>
    </citation>
    <scope>NUCLEOTIDE SEQUENCE [LARGE SCALE GENOMIC DNA]</scope>
    <source>
        <strain evidence="2 3">YMTK-2</strain>
    </source>
</reference>
<sequence>MEIHPQVRTLVAAGLSVLGIIVPAGWWRRLALAGAGLSVLMLGLDHHPFFGIGPGASLLIHAALLIKVWMVFSQMGL</sequence>
<gene>
    <name evidence="2" type="ORF">ADM99_13870</name>
</gene>
<name>A0A0N8GKP3_9CHLR</name>
<dbReference type="RefSeq" id="WP_062422120.1">
    <property type="nucleotide sequence ID" value="NZ_BBYA01000010.1"/>
</dbReference>
<feature type="transmembrane region" description="Helical" evidence="1">
    <location>
        <begin position="47"/>
        <end position="72"/>
    </location>
</feature>
<dbReference type="AlphaFoldDB" id="A0A0N8GKP3"/>
<keyword evidence="1" id="KW-0812">Transmembrane</keyword>
<organism evidence="2 3">
    <name type="scientific">Leptolinea tardivitalis</name>
    <dbReference type="NCBI Taxonomy" id="229920"/>
    <lineage>
        <taxon>Bacteria</taxon>
        <taxon>Bacillati</taxon>
        <taxon>Chloroflexota</taxon>
        <taxon>Anaerolineae</taxon>
        <taxon>Anaerolineales</taxon>
        <taxon>Anaerolineaceae</taxon>
        <taxon>Leptolinea</taxon>
    </lineage>
</organism>
<keyword evidence="1" id="KW-0472">Membrane</keyword>
<protein>
    <submittedName>
        <fullName evidence="2">Uncharacterized protein</fullName>
    </submittedName>
</protein>
<evidence type="ECO:0000313" key="2">
    <source>
        <dbReference type="EMBL" id="KPL70258.1"/>
    </source>
</evidence>
<keyword evidence="1" id="KW-1133">Transmembrane helix</keyword>
<feature type="transmembrane region" description="Helical" evidence="1">
    <location>
        <begin position="7"/>
        <end position="27"/>
    </location>
</feature>
<comment type="caution">
    <text evidence="2">The sequence shown here is derived from an EMBL/GenBank/DDBJ whole genome shotgun (WGS) entry which is preliminary data.</text>
</comment>
<proteinExistence type="predicted"/>
<dbReference type="EMBL" id="LGCK01000014">
    <property type="protein sequence ID" value="KPL70258.1"/>
    <property type="molecule type" value="Genomic_DNA"/>
</dbReference>
<evidence type="ECO:0000256" key="1">
    <source>
        <dbReference type="SAM" id="Phobius"/>
    </source>
</evidence>
<dbReference type="Proteomes" id="UP000050430">
    <property type="component" value="Unassembled WGS sequence"/>
</dbReference>
<keyword evidence="3" id="KW-1185">Reference proteome</keyword>
<evidence type="ECO:0000313" key="3">
    <source>
        <dbReference type="Proteomes" id="UP000050430"/>
    </source>
</evidence>